<dbReference type="SUPFAM" id="SSF56752">
    <property type="entry name" value="D-aminoacid aminotransferase-like PLP-dependent enzymes"/>
    <property type="match status" value="1"/>
</dbReference>
<protein>
    <recommendedName>
        <fullName evidence="5">branched-chain-amino-acid transaminase</fullName>
        <ecNumber evidence="5">2.6.1.42</ecNumber>
    </recommendedName>
</protein>
<comment type="pathway">
    <text evidence="3">Amino-acid biosynthesis; L-leucine biosynthesis; L-leucine from 3-methyl-2-oxobutanoate: step 4/4.</text>
</comment>
<comment type="pathway">
    <text evidence="2">Amino-acid biosynthesis; L-valine biosynthesis; L-valine from pyruvate: step 4/4.</text>
</comment>
<comment type="catalytic activity">
    <reaction evidence="8">
        <text>L-leucine + 2-oxoglutarate = 4-methyl-2-oxopentanoate + L-glutamate</text>
        <dbReference type="Rhea" id="RHEA:18321"/>
        <dbReference type="ChEBI" id="CHEBI:16810"/>
        <dbReference type="ChEBI" id="CHEBI:17865"/>
        <dbReference type="ChEBI" id="CHEBI:29985"/>
        <dbReference type="ChEBI" id="CHEBI:57427"/>
        <dbReference type="EC" id="2.6.1.42"/>
    </reaction>
</comment>
<comment type="catalytic activity">
    <reaction evidence="6">
        <text>L-valine + 2-oxoglutarate = 3-methyl-2-oxobutanoate + L-glutamate</text>
        <dbReference type="Rhea" id="RHEA:24813"/>
        <dbReference type="ChEBI" id="CHEBI:11851"/>
        <dbReference type="ChEBI" id="CHEBI:16810"/>
        <dbReference type="ChEBI" id="CHEBI:29985"/>
        <dbReference type="ChEBI" id="CHEBI:57762"/>
        <dbReference type="EC" id="2.6.1.42"/>
    </reaction>
</comment>
<organism evidence="9 10">
    <name type="scientific">Thiospirochaeta perfilievii</name>
    <dbReference type="NCBI Taxonomy" id="252967"/>
    <lineage>
        <taxon>Bacteria</taxon>
        <taxon>Pseudomonadati</taxon>
        <taxon>Spirochaetota</taxon>
        <taxon>Spirochaetia</taxon>
        <taxon>Spirochaetales</taxon>
        <taxon>Spirochaetaceae</taxon>
        <taxon>Thiospirochaeta</taxon>
    </lineage>
</organism>
<dbReference type="InterPro" id="IPR001544">
    <property type="entry name" value="Aminotrans_IV"/>
</dbReference>
<dbReference type="Gene3D" id="3.20.10.10">
    <property type="entry name" value="D-amino Acid Aminotransferase, subunit A, domain 2"/>
    <property type="match status" value="1"/>
</dbReference>
<proteinExistence type="inferred from homology"/>
<reference evidence="9 10" key="2">
    <citation type="submission" date="2019-09" db="EMBL/GenBank/DDBJ databases">
        <title>Complete Genome Sequence and Methylome Analysis of free living Spirochaetas.</title>
        <authorList>
            <person name="Leshcheva N."/>
            <person name="Mikheeva N."/>
        </authorList>
    </citation>
    <scope>NUCLEOTIDE SEQUENCE [LARGE SCALE GENOMIC DNA]</scope>
    <source>
        <strain evidence="9 10">P</strain>
    </source>
</reference>
<evidence type="ECO:0000256" key="7">
    <source>
        <dbReference type="ARBA" id="ARBA00048798"/>
    </source>
</evidence>
<dbReference type="AlphaFoldDB" id="A0A5C1QCR3"/>
<dbReference type="PANTHER" id="PTHR42743">
    <property type="entry name" value="AMINO-ACID AMINOTRANSFERASE"/>
    <property type="match status" value="1"/>
</dbReference>
<comment type="pathway">
    <text evidence="1">Amino-acid biosynthesis; L-isoleucine biosynthesis; L-isoleucine from 2-oxobutanoate: step 4/4.</text>
</comment>
<evidence type="ECO:0000256" key="6">
    <source>
        <dbReference type="ARBA" id="ARBA00048212"/>
    </source>
</evidence>
<dbReference type="PANTHER" id="PTHR42743:SF11">
    <property type="entry name" value="AMINODEOXYCHORISMATE LYASE"/>
    <property type="match status" value="1"/>
</dbReference>
<dbReference type="InterPro" id="IPR050571">
    <property type="entry name" value="Class-IV_PLP-Dep_Aminotrnsfr"/>
</dbReference>
<evidence type="ECO:0000256" key="3">
    <source>
        <dbReference type="ARBA" id="ARBA00005072"/>
    </source>
</evidence>
<dbReference type="KEGG" id="sper:EW093_10530"/>
<dbReference type="EMBL" id="CP035807">
    <property type="protein sequence ID" value="QEN05128.1"/>
    <property type="molecule type" value="Genomic_DNA"/>
</dbReference>
<dbReference type="OrthoDB" id="9805628at2"/>
<evidence type="ECO:0000313" key="9">
    <source>
        <dbReference type="EMBL" id="QEN05128.1"/>
    </source>
</evidence>
<evidence type="ECO:0000256" key="1">
    <source>
        <dbReference type="ARBA" id="ARBA00004824"/>
    </source>
</evidence>
<keyword evidence="10" id="KW-1185">Reference proteome</keyword>
<dbReference type="EC" id="2.6.1.42" evidence="5"/>
<dbReference type="Proteomes" id="UP000323824">
    <property type="component" value="Chromosome"/>
</dbReference>
<gene>
    <name evidence="9" type="ORF">EW093_10530</name>
</gene>
<evidence type="ECO:0000256" key="8">
    <source>
        <dbReference type="ARBA" id="ARBA00049229"/>
    </source>
</evidence>
<reference evidence="9 10" key="1">
    <citation type="submission" date="2019-02" db="EMBL/GenBank/DDBJ databases">
        <authorList>
            <person name="Fomenkov A."/>
            <person name="Dubinina G."/>
            <person name="Grabovich M."/>
            <person name="Vincze T."/>
            <person name="Roberts R.J."/>
        </authorList>
    </citation>
    <scope>NUCLEOTIDE SEQUENCE [LARGE SCALE GENOMIC DNA]</scope>
    <source>
        <strain evidence="9 10">P</strain>
    </source>
</reference>
<comment type="catalytic activity">
    <reaction evidence="7">
        <text>L-isoleucine + 2-oxoglutarate = (S)-3-methyl-2-oxopentanoate + L-glutamate</text>
        <dbReference type="Rhea" id="RHEA:24801"/>
        <dbReference type="ChEBI" id="CHEBI:16810"/>
        <dbReference type="ChEBI" id="CHEBI:29985"/>
        <dbReference type="ChEBI" id="CHEBI:35146"/>
        <dbReference type="ChEBI" id="CHEBI:58045"/>
        <dbReference type="EC" id="2.6.1.42"/>
    </reaction>
</comment>
<dbReference type="GO" id="GO:0004084">
    <property type="term" value="F:branched-chain-amino-acid transaminase activity"/>
    <property type="evidence" value="ECO:0007669"/>
    <property type="project" value="UniProtKB-EC"/>
</dbReference>
<dbReference type="GO" id="GO:0046394">
    <property type="term" value="P:carboxylic acid biosynthetic process"/>
    <property type="evidence" value="ECO:0007669"/>
    <property type="project" value="UniProtKB-ARBA"/>
</dbReference>
<dbReference type="Pfam" id="PF01063">
    <property type="entry name" value="Aminotran_4"/>
    <property type="match status" value="1"/>
</dbReference>
<evidence type="ECO:0000313" key="10">
    <source>
        <dbReference type="Proteomes" id="UP000323824"/>
    </source>
</evidence>
<evidence type="ECO:0000256" key="5">
    <source>
        <dbReference type="ARBA" id="ARBA00013053"/>
    </source>
</evidence>
<sequence length="248" mass="28214">MINIYEVMATMDNLPIFFFQHMERLHRSINNYIQLDYEKMLDIVKPLILSKLPESKGKNIKITFNLESSIFTIDLVQSRTPNKDSYIKGGTLGIVDLERDTPLIKRENLELRSISDKICSENGFYDILLENKIGGITEGSRSNFLCIDKDGRVITSPLSSSLQGITREMIFLVCREEGIPVIERVITKNSLKEFDSLIITGTSPGILPIRSCENIQFNIANPTVSKLQKGYINKQNIDLTIAKDYFNL</sequence>
<dbReference type="InterPro" id="IPR043132">
    <property type="entry name" value="BCAT-like_C"/>
</dbReference>
<name>A0A5C1QCR3_9SPIO</name>
<dbReference type="RefSeq" id="WP_149568369.1">
    <property type="nucleotide sequence ID" value="NZ_CP035807.1"/>
</dbReference>
<evidence type="ECO:0000256" key="4">
    <source>
        <dbReference type="ARBA" id="ARBA00009320"/>
    </source>
</evidence>
<dbReference type="InterPro" id="IPR036038">
    <property type="entry name" value="Aminotransferase-like"/>
</dbReference>
<accession>A0A5C1QCR3</accession>
<comment type="similarity">
    <text evidence="4">Belongs to the class-IV pyridoxal-phosphate-dependent aminotransferase family.</text>
</comment>
<evidence type="ECO:0000256" key="2">
    <source>
        <dbReference type="ARBA" id="ARBA00004931"/>
    </source>
</evidence>